<accession>A0A4P6V588</accession>
<dbReference type="OrthoDB" id="9803483at2"/>
<dbReference type="KEGG" id="rpod:E0E05_16875"/>
<gene>
    <name evidence="3" type="ORF">E0E05_16875</name>
</gene>
<dbReference type="AlphaFoldDB" id="A0A4P6V588"/>
<dbReference type="InterPro" id="IPR036812">
    <property type="entry name" value="NAD(P)_OxRdtase_dom_sf"/>
</dbReference>
<name>A0A4P6V588_9HYPH</name>
<dbReference type="Pfam" id="PF00248">
    <property type="entry name" value="Aldo_ket_red"/>
    <property type="match status" value="1"/>
</dbReference>
<dbReference type="RefSeq" id="WP_131618112.1">
    <property type="nucleotide sequence ID" value="NZ_CP036532.1"/>
</dbReference>
<feature type="domain" description="NADP-dependent oxidoreductase" evidence="2">
    <location>
        <begin position="16"/>
        <end position="313"/>
    </location>
</feature>
<dbReference type="PANTHER" id="PTHR43364">
    <property type="entry name" value="NADH-SPECIFIC METHYLGLYOXAL REDUCTASE-RELATED"/>
    <property type="match status" value="1"/>
</dbReference>
<dbReference type="InterPro" id="IPR050523">
    <property type="entry name" value="AKR_Detox_Biosynth"/>
</dbReference>
<dbReference type="EMBL" id="CP036532">
    <property type="protein sequence ID" value="QBK32475.1"/>
    <property type="molecule type" value="Genomic_DNA"/>
</dbReference>
<dbReference type="GeneID" id="90768979"/>
<evidence type="ECO:0000259" key="2">
    <source>
        <dbReference type="Pfam" id="PF00248"/>
    </source>
</evidence>
<evidence type="ECO:0000256" key="1">
    <source>
        <dbReference type="ARBA" id="ARBA00023002"/>
    </source>
</evidence>
<evidence type="ECO:0000313" key="4">
    <source>
        <dbReference type="Proteomes" id="UP000293719"/>
    </source>
</evidence>
<dbReference type="InterPro" id="IPR023210">
    <property type="entry name" value="NADP_OxRdtase_dom"/>
</dbReference>
<keyword evidence="1" id="KW-0560">Oxidoreductase</keyword>
<organism evidence="3 4">
    <name type="scientific">Roseitalea porphyridii</name>
    <dbReference type="NCBI Taxonomy" id="1852022"/>
    <lineage>
        <taxon>Bacteria</taxon>
        <taxon>Pseudomonadati</taxon>
        <taxon>Pseudomonadota</taxon>
        <taxon>Alphaproteobacteria</taxon>
        <taxon>Hyphomicrobiales</taxon>
        <taxon>Ahrensiaceae</taxon>
        <taxon>Roseitalea</taxon>
    </lineage>
</organism>
<dbReference type="SUPFAM" id="SSF51430">
    <property type="entry name" value="NAD(P)-linked oxidoreductase"/>
    <property type="match status" value="1"/>
</dbReference>
<keyword evidence="4" id="KW-1185">Reference proteome</keyword>
<evidence type="ECO:0000313" key="3">
    <source>
        <dbReference type="EMBL" id="QBK32475.1"/>
    </source>
</evidence>
<dbReference type="GO" id="GO:0016491">
    <property type="term" value="F:oxidoreductase activity"/>
    <property type="evidence" value="ECO:0007669"/>
    <property type="project" value="UniProtKB-KW"/>
</dbReference>
<sequence>MPTRPLGANGPLISQLALGTMTFGAETDEPEACAQLDLFVERGGTLIDTADVYAAGASEAIIGRWGRARGGMDDLVVATKARFGPPPGSRGASRRAIRRCLDASLNRLQVEAVDLYFIHGWDRHTEIEETLSTLGDLVAAGRIHNIAWSNLTGWQLQKIVSTARAGGYPVPVAVQLQYNLLERGAEIELLPCCLEAGIALTPWSPLGGGWLTGKYGADARPTGATRLGEDPDRGVEAYDRRNTERTHAIVDAVRTVAGRHGRPPAHVAIAWLLARPGVAAVLLGARTAEQLADNLDAVDLSLDPGDMETLTSVSAQGLPSYPYGFVQDWSGLDIWRRLGT</sequence>
<reference evidence="3 4" key="1">
    <citation type="journal article" date="2017" name="Int. J. Syst. Evol. Microbiol.">
        <title>Roseitalea porphyridii gen. nov., sp. nov., isolated from a red alga, and reclassification of Hoeflea suaedae Chung et al. 2013 as Pseudohoeflea suaedae gen. nov., comb. nov.</title>
        <authorList>
            <person name="Hyeon J.W."/>
            <person name="Jeong S.E."/>
            <person name="Baek K."/>
            <person name="Jeon C.O."/>
        </authorList>
    </citation>
    <scope>NUCLEOTIDE SEQUENCE [LARGE SCALE GENOMIC DNA]</scope>
    <source>
        <strain evidence="3 4">MA7-20</strain>
    </source>
</reference>
<proteinExistence type="predicted"/>
<protein>
    <submittedName>
        <fullName evidence="3">Aldo/keto reductase</fullName>
    </submittedName>
</protein>
<dbReference type="Gene3D" id="3.20.20.100">
    <property type="entry name" value="NADP-dependent oxidoreductase domain"/>
    <property type="match status" value="1"/>
</dbReference>
<dbReference type="Proteomes" id="UP000293719">
    <property type="component" value="Chromosome"/>
</dbReference>
<dbReference type="PANTHER" id="PTHR43364:SF4">
    <property type="entry name" value="NAD(P)-LINKED OXIDOREDUCTASE SUPERFAMILY PROTEIN"/>
    <property type="match status" value="1"/>
</dbReference>